<evidence type="ECO:0000256" key="1">
    <source>
        <dbReference type="SAM" id="Phobius"/>
    </source>
</evidence>
<dbReference type="Proteomes" id="UP000032668">
    <property type="component" value="Unassembled WGS sequence"/>
</dbReference>
<dbReference type="AlphaFoldDB" id="A0A0D6PIW6"/>
<organism evidence="2 3">
    <name type="scientific">Acidocella aminolytica 101 = DSM 11237</name>
    <dbReference type="NCBI Taxonomy" id="1120923"/>
    <lineage>
        <taxon>Bacteria</taxon>
        <taxon>Pseudomonadati</taxon>
        <taxon>Pseudomonadota</taxon>
        <taxon>Alphaproteobacteria</taxon>
        <taxon>Acetobacterales</taxon>
        <taxon>Acidocellaceae</taxon>
        <taxon>Acidocella</taxon>
    </lineage>
</organism>
<gene>
    <name evidence="2" type="ORF">Aam_058_007</name>
</gene>
<dbReference type="STRING" id="1120923.SAMN02746095_03550"/>
<evidence type="ECO:0000313" key="3">
    <source>
        <dbReference type="Proteomes" id="UP000032668"/>
    </source>
</evidence>
<keyword evidence="3" id="KW-1185">Reference proteome</keyword>
<dbReference type="RefSeq" id="WP_048879163.1">
    <property type="nucleotide sequence ID" value="NZ_BANC01000057.1"/>
</dbReference>
<dbReference type="EMBL" id="BANC01000057">
    <property type="protein sequence ID" value="GAN80764.1"/>
    <property type="molecule type" value="Genomic_DNA"/>
</dbReference>
<sequence>MSGIEQFETAAMADARRAMEVCNACRYCEGFCAVFPAMELRRDFAAADLSYLANLCHNCKGCYYACQYAPPHEFGINVAQSFAQLRQESYATHAWPAFLSKAFARNGLVTSMAMAGGIAIVFLLTLVLQSPNAVFGKLPVQPADGFYLIIPKAVMTLTGFASGLFALLAMCMGLASYWKASGPRGWTLKDFYQALKDAASLRYLGGNGHGCNDKDGSFSTARRRLHHLMAYGFLLCFAATCAGAFEDLILGWSAPYPLMSLPVLLGLFGGFGIILGCTGLLWMKLQADQEPSARELLSADVGLLLLLLLIAASGLLLLGLRGTEAQGVALCVHLGLVLAFFLTMPYSKFVHGIYRFVALLRHAAEQRRAV</sequence>
<protein>
    <submittedName>
        <fullName evidence="2">Citrate CoA transferase subunit alpha</fullName>
    </submittedName>
</protein>
<comment type="caution">
    <text evidence="2">The sequence shown here is derived from an EMBL/GenBank/DDBJ whole genome shotgun (WGS) entry which is preliminary data.</text>
</comment>
<dbReference type="Gene3D" id="1.20.950.20">
    <property type="entry name" value="Transmembrane di-heme cytochromes, Chain C"/>
    <property type="match status" value="1"/>
</dbReference>
<dbReference type="InterPro" id="IPR012830">
    <property type="entry name" value="Citrate_utilization_prot_B"/>
</dbReference>
<name>A0A0D6PIW6_9PROT</name>
<proteinExistence type="predicted"/>
<feature type="transmembrane region" description="Helical" evidence="1">
    <location>
        <begin position="108"/>
        <end position="128"/>
    </location>
</feature>
<dbReference type="GO" id="GO:0016740">
    <property type="term" value="F:transferase activity"/>
    <property type="evidence" value="ECO:0007669"/>
    <property type="project" value="UniProtKB-KW"/>
</dbReference>
<dbReference type="NCBIfam" id="TIGR02484">
    <property type="entry name" value="CitB"/>
    <property type="match status" value="1"/>
</dbReference>
<evidence type="ECO:0000313" key="2">
    <source>
        <dbReference type="EMBL" id="GAN80764.1"/>
    </source>
</evidence>
<keyword evidence="2" id="KW-0808">Transferase</keyword>
<accession>A0A0D6PIW6</accession>
<reference evidence="2 3" key="1">
    <citation type="submission" date="2012-11" db="EMBL/GenBank/DDBJ databases">
        <title>Whole genome sequence of Acidocella aminolytica 101 = DSM 11237.</title>
        <authorList>
            <person name="Azuma Y."/>
            <person name="Higashiura N."/>
            <person name="Hirakawa H."/>
            <person name="Matsushita K."/>
        </authorList>
    </citation>
    <scope>NUCLEOTIDE SEQUENCE [LARGE SCALE GENOMIC DNA]</scope>
    <source>
        <strain evidence="3">101 / DSM 11237</strain>
    </source>
</reference>
<feature type="transmembrane region" description="Helical" evidence="1">
    <location>
        <begin position="265"/>
        <end position="285"/>
    </location>
</feature>
<feature type="transmembrane region" description="Helical" evidence="1">
    <location>
        <begin position="228"/>
        <end position="245"/>
    </location>
</feature>
<feature type="transmembrane region" description="Helical" evidence="1">
    <location>
        <begin position="326"/>
        <end position="346"/>
    </location>
</feature>
<dbReference type="InterPro" id="IPR036197">
    <property type="entry name" value="NarG-like_sf"/>
</dbReference>
<keyword evidence="1" id="KW-0472">Membrane</keyword>
<keyword evidence="1" id="KW-0812">Transmembrane</keyword>
<feature type="transmembrane region" description="Helical" evidence="1">
    <location>
        <begin position="148"/>
        <end position="175"/>
    </location>
</feature>
<dbReference type="SUPFAM" id="SSF103501">
    <property type="entry name" value="Respiratory nitrate reductase 1 gamma chain"/>
    <property type="match status" value="1"/>
</dbReference>
<keyword evidence="1" id="KW-1133">Transmembrane helix</keyword>
<feature type="transmembrane region" description="Helical" evidence="1">
    <location>
        <begin position="297"/>
        <end position="320"/>
    </location>
</feature>
<dbReference type="OrthoDB" id="9765258at2"/>